<protein>
    <submittedName>
        <fullName evidence="3">Glucose dehydrogenase</fullName>
    </submittedName>
</protein>
<evidence type="ECO:0000313" key="4">
    <source>
        <dbReference type="Proteomes" id="UP000220922"/>
    </source>
</evidence>
<evidence type="ECO:0000256" key="1">
    <source>
        <dbReference type="SAM" id="SignalP"/>
    </source>
</evidence>
<dbReference type="Gene3D" id="2.120.10.30">
    <property type="entry name" value="TolB, C-terminal domain"/>
    <property type="match status" value="1"/>
</dbReference>
<keyword evidence="1" id="KW-0732">Signal</keyword>
<dbReference type="SUPFAM" id="SSF50952">
    <property type="entry name" value="Soluble quinoprotein glucose dehydrogenase"/>
    <property type="match status" value="1"/>
</dbReference>
<dbReference type="EMBL" id="LYXE01000129">
    <property type="protein sequence ID" value="PDV97534.1"/>
    <property type="molecule type" value="Genomic_DNA"/>
</dbReference>
<name>A0A2H3KI73_9CHLR</name>
<organism evidence="3 4">
    <name type="scientific">Candidatus Chloroploca asiatica</name>
    <dbReference type="NCBI Taxonomy" id="1506545"/>
    <lineage>
        <taxon>Bacteria</taxon>
        <taxon>Bacillati</taxon>
        <taxon>Chloroflexota</taxon>
        <taxon>Chloroflexia</taxon>
        <taxon>Chloroflexales</taxon>
        <taxon>Chloroflexineae</taxon>
        <taxon>Oscillochloridaceae</taxon>
        <taxon>Candidatus Chloroploca</taxon>
    </lineage>
</organism>
<dbReference type="InterPro" id="IPR012938">
    <property type="entry name" value="Glc/Sorbosone_DH"/>
</dbReference>
<dbReference type="PROSITE" id="PS51257">
    <property type="entry name" value="PROKAR_LIPOPROTEIN"/>
    <property type="match status" value="1"/>
</dbReference>
<dbReference type="RefSeq" id="WP_097654360.1">
    <property type="nucleotide sequence ID" value="NZ_LYXE01000129.1"/>
</dbReference>
<evidence type="ECO:0000313" key="3">
    <source>
        <dbReference type="EMBL" id="PDV97534.1"/>
    </source>
</evidence>
<feature type="domain" description="Glucose/Sorbosone dehydrogenase" evidence="2">
    <location>
        <begin position="92"/>
        <end position="425"/>
    </location>
</feature>
<proteinExistence type="predicted"/>
<feature type="chain" id="PRO_5013951073" evidence="1">
    <location>
        <begin position="24"/>
        <end position="434"/>
    </location>
</feature>
<accession>A0A2H3KI73</accession>
<dbReference type="AlphaFoldDB" id="A0A2H3KI73"/>
<evidence type="ECO:0000259" key="2">
    <source>
        <dbReference type="Pfam" id="PF07995"/>
    </source>
</evidence>
<dbReference type="InterPro" id="IPR011041">
    <property type="entry name" value="Quinoprot_gluc/sorb_DH_b-prop"/>
</dbReference>
<dbReference type="PANTHER" id="PTHR19328">
    <property type="entry name" value="HEDGEHOG-INTERACTING PROTEIN"/>
    <property type="match status" value="1"/>
</dbReference>
<reference evidence="3 4" key="1">
    <citation type="submission" date="2016-05" db="EMBL/GenBank/DDBJ databases">
        <authorList>
            <person name="Lavstsen T."/>
            <person name="Jespersen J.S."/>
        </authorList>
    </citation>
    <scope>NUCLEOTIDE SEQUENCE [LARGE SCALE GENOMIC DNA]</scope>
    <source>
        <strain evidence="3 4">B7-9</strain>
    </source>
</reference>
<dbReference type="Proteomes" id="UP000220922">
    <property type="component" value="Unassembled WGS sequence"/>
</dbReference>
<dbReference type="Pfam" id="PF07995">
    <property type="entry name" value="GSDH"/>
    <property type="match status" value="1"/>
</dbReference>
<comment type="caution">
    <text evidence="3">The sequence shown here is derived from an EMBL/GenBank/DDBJ whole genome shotgun (WGS) entry which is preliminary data.</text>
</comment>
<gene>
    <name evidence="3" type="ORF">A9Q02_17925</name>
</gene>
<dbReference type="InterPro" id="IPR011042">
    <property type="entry name" value="6-blade_b-propeller_TolB-like"/>
</dbReference>
<dbReference type="PANTHER" id="PTHR19328:SF75">
    <property type="entry name" value="ALDOSE SUGAR DEHYDROGENASE YLII"/>
    <property type="match status" value="1"/>
</dbReference>
<feature type="signal peptide" evidence="1">
    <location>
        <begin position="1"/>
        <end position="23"/>
    </location>
</feature>
<dbReference type="OrthoDB" id="9770043at2"/>
<keyword evidence="4" id="KW-1185">Reference proteome</keyword>
<sequence length="434" mass="46223">MRFRIVALFAVLLLLVGCGAREAATTPLPTAPVAPVFTPTPVTSSASPTVPSAPVVEPAATATTINLPTIIVSPPDLNTLQLTVEPILNGFRNPTHITNAGDGSGRLFVVEQAGAIWIVQGAVRLEEPLLDLTELVGSQGNEQGLLSIAFHPQFRENGHLFVNYTDRSGTTVVARYTLSADPNRADPASATILMTIDQPAANHNGGLLKFGPDGYLYIGTGDGGAGGDPWNNAQTLSSLLGKLLRIDVDSNEPYAVPANNPFVNADPARSEIWAYGLRNPWRFSFDRATGDLYLADVGQNALEEVHVQPASSLGGENYGWKIMEGDRCFNASSCDQTGLELPVFVYPHGSAEGGCSITGGYVYRGQAFPQLNGVYVFTDFCTGNLWGTYGDGVGWETALIGRVDLRITSFGEDEAGELYLVDRTGGGVYRLVVE</sequence>